<dbReference type="SUPFAM" id="SSF47676">
    <property type="entry name" value="Conserved domain common to transcription factors TFIIS, elongin A, CRSP70"/>
    <property type="match status" value="1"/>
</dbReference>
<name>A0ABN9RP48_9DINO</name>
<keyword evidence="7" id="KW-1185">Reference proteome</keyword>
<evidence type="ECO:0000256" key="4">
    <source>
        <dbReference type="SAM" id="MobiDB-lite"/>
    </source>
</evidence>
<feature type="domain" description="TFIIS N-terminal" evidence="5">
    <location>
        <begin position="20"/>
        <end position="92"/>
    </location>
</feature>
<feature type="compositionally biased region" description="Low complexity" evidence="4">
    <location>
        <begin position="487"/>
        <end position="496"/>
    </location>
</feature>
<dbReference type="EMBL" id="CAUYUJ010007224">
    <property type="protein sequence ID" value="CAK0819990.1"/>
    <property type="molecule type" value="Genomic_DNA"/>
</dbReference>
<evidence type="ECO:0000256" key="3">
    <source>
        <dbReference type="PROSITE-ProRule" id="PRU00649"/>
    </source>
</evidence>
<dbReference type="InterPro" id="IPR035441">
    <property type="entry name" value="TFIIS/LEDGF_dom_sf"/>
</dbReference>
<feature type="region of interest" description="Disordered" evidence="4">
    <location>
        <begin position="332"/>
        <end position="351"/>
    </location>
</feature>
<dbReference type="InterPro" id="IPR003617">
    <property type="entry name" value="TFIIS/CRSP70_N_sub"/>
</dbReference>
<evidence type="ECO:0000259" key="5">
    <source>
        <dbReference type="PROSITE" id="PS51319"/>
    </source>
</evidence>
<evidence type="ECO:0000313" key="6">
    <source>
        <dbReference type="EMBL" id="CAK0819990.1"/>
    </source>
</evidence>
<protein>
    <recommendedName>
        <fullName evidence="5">TFIIS N-terminal domain-containing protein</fullName>
    </recommendedName>
</protein>
<feature type="compositionally biased region" description="Pro residues" evidence="4">
    <location>
        <begin position="473"/>
        <end position="486"/>
    </location>
</feature>
<organism evidence="6 7">
    <name type="scientific">Prorocentrum cordatum</name>
    <dbReference type="NCBI Taxonomy" id="2364126"/>
    <lineage>
        <taxon>Eukaryota</taxon>
        <taxon>Sar</taxon>
        <taxon>Alveolata</taxon>
        <taxon>Dinophyceae</taxon>
        <taxon>Prorocentrales</taxon>
        <taxon>Prorocentraceae</taxon>
        <taxon>Prorocentrum</taxon>
    </lineage>
</organism>
<feature type="region of interest" description="Disordered" evidence="4">
    <location>
        <begin position="466"/>
        <end position="496"/>
    </location>
</feature>
<comment type="caution">
    <text evidence="6">The sequence shown here is derived from an EMBL/GenBank/DDBJ whole genome shotgun (WGS) entry which is preliminary data.</text>
</comment>
<dbReference type="Pfam" id="PF08711">
    <property type="entry name" value="Med26"/>
    <property type="match status" value="1"/>
</dbReference>
<feature type="region of interest" description="Disordered" evidence="4">
    <location>
        <begin position="287"/>
        <end position="313"/>
    </location>
</feature>
<dbReference type="Proteomes" id="UP001189429">
    <property type="component" value="Unassembled WGS sequence"/>
</dbReference>
<evidence type="ECO:0000256" key="1">
    <source>
        <dbReference type="ARBA" id="ARBA00004123"/>
    </source>
</evidence>
<keyword evidence="2 3" id="KW-0539">Nucleus</keyword>
<gene>
    <name evidence="6" type="ORF">PCOR1329_LOCUS21823</name>
</gene>
<accession>A0ABN9RP48</accession>
<feature type="region of interest" description="Disordered" evidence="4">
    <location>
        <begin position="92"/>
        <end position="130"/>
    </location>
</feature>
<feature type="compositionally biased region" description="Low complexity" evidence="4">
    <location>
        <begin position="97"/>
        <end position="108"/>
    </location>
</feature>
<sequence>MGQLQALPVGSPNAPREQLAALAARLRATPAEDAGAVCEILEALSAVPATVALLRATQLGLLTQPLKDHADRQVRSAARRLRRGWKDIVSEAREKSAGGSKASTASTSRRQALGSPRRGATGGACGDSASAVDALSPVSRAGAAWSRIRTPSPEACAPAPHAPPAWRLGALAEMPPQWAPQFAAEPATLPRPAAPLLATAVPLGGAPAREARPAMTRPECAPPDGSSVPKSCRAALSGAAVPSQHVTVRVRAPPGLSRGWRTPDPSPTRIGAAMPSQLVSVRVRAPPGLSRGWRTPDPSPTPTSPTPTRTSNGLLNCATSAWKVMDLPDGLDDRARGSPSALGQRERAADTACASTAPRDRGRAAVCLQLEPRIDDRVLVEASTPRGHDHQDARRAPVRGAASGACGDSASAAHALSSVAMAGASPVAAWTRIRTPSPEGRLSSAPHAPPAWQWGALAEKPPQWMPFRQPAAEPAPPPPPPPPPAPVGTAAPPGQGPVRKANFAAARQETAPPDGVGVPRSSRAVLSVGSVGHPYACQAPCKYVRKARGCKDGAACDRCHACFPAAARQAGRRPP</sequence>
<evidence type="ECO:0000256" key="2">
    <source>
        <dbReference type="ARBA" id="ARBA00023242"/>
    </source>
</evidence>
<dbReference type="InterPro" id="IPR017923">
    <property type="entry name" value="TFIIS_N"/>
</dbReference>
<evidence type="ECO:0000313" key="7">
    <source>
        <dbReference type="Proteomes" id="UP001189429"/>
    </source>
</evidence>
<reference evidence="6" key="1">
    <citation type="submission" date="2023-10" db="EMBL/GenBank/DDBJ databases">
        <authorList>
            <person name="Chen Y."/>
            <person name="Shah S."/>
            <person name="Dougan E. K."/>
            <person name="Thang M."/>
            <person name="Chan C."/>
        </authorList>
    </citation>
    <scope>NUCLEOTIDE SEQUENCE [LARGE SCALE GENOMIC DNA]</scope>
</reference>
<dbReference type="Gene3D" id="1.20.930.10">
    <property type="entry name" value="Conserved domain common to transcription factors TFIIS, elongin A, CRSP70"/>
    <property type="match status" value="1"/>
</dbReference>
<proteinExistence type="predicted"/>
<dbReference type="SMART" id="SM00509">
    <property type="entry name" value="TFS2N"/>
    <property type="match status" value="1"/>
</dbReference>
<comment type="subcellular location">
    <subcellularLocation>
        <location evidence="1 3">Nucleus</location>
    </subcellularLocation>
</comment>
<dbReference type="PROSITE" id="PS51319">
    <property type="entry name" value="TFIIS_N"/>
    <property type="match status" value="1"/>
</dbReference>